<accession>A0ABU2YGC8</accession>
<protein>
    <submittedName>
        <fullName evidence="3">Rhodanese-like domain-containing protein</fullName>
    </submittedName>
</protein>
<name>A0ABU2YGC8_9FLAO</name>
<evidence type="ECO:0000259" key="2">
    <source>
        <dbReference type="PROSITE" id="PS50206"/>
    </source>
</evidence>
<dbReference type="PANTHER" id="PTHR43031:SF1">
    <property type="entry name" value="PYRIDINE NUCLEOTIDE-DISULPHIDE OXIDOREDUCTASE"/>
    <property type="match status" value="1"/>
</dbReference>
<dbReference type="RefSeq" id="WP_311333237.1">
    <property type="nucleotide sequence ID" value="NZ_JAVRHZ010000005.1"/>
</dbReference>
<feature type="signal peptide" evidence="1">
    <location>
        <begin position="1"/>
        <end position="18"/>
    </location>
</feature>
<evidence type="ECO:0000313" key="3">
    <source>
        <dbReference type="EMBL" id="MDT0556285.1"/>
    </source>
</evidence>
<organism evidence="3 4">
    <name type="scientific">Patiriisocius hiemis</name>
    <dbReference type="NCBI Taxonomy" id="3075604"/>
    <lineage>
        <taxon>Bacteria</taxon>
        <taxon>Pseudomonadati</taxon>
        <taxon>Bacteroidota</taxon>
        <taxon>Flavobacteriia</taxon>
        <taxon>Flavobacteriales</taxon>
        <taxon>Flavobacteriaceae</taxon>
        <taxon>Patiriisocius</taxon>
    </lineage>
</organism>
<feature type="domain" description="Rhodanese" evidence="2">
    <location>
        <begin position="47"/>
        <end position="138"/>
    </location>
</feature>
<dbReference type="EMBL" id="JAVRHZ010000005">
    <property type="protein sequence ID" value="MDT0556285.1"/>
    <property type="molecule type" value="Genomic_DNA"/>
</dbReference>
<dbReference type="CDD" id="cd00158">
    <property type="entry name" value="RHOD"/>
    <property type="match status" value="1"/>
</dbReference>
<dbReference type="SUPFAM" id="SSF52821">
    <property type="entry name" value="Rhodanese/Cell cycle control phosphatase"/>
    <property type="match status" value="1"/>
</dbReference>
<keyword evidence="4" id="KW-1185">Reference proteome</keyword>
<dbReference type="Pfam" id="PF00581">
    <property type="entry name" value="Rhodanese"/>
    <property type="match status" value="1"/>
</dbReference>
<dbReference type="Gene3D" id="3.40.250.10">
    <property type="entry name" value="Rhodanese-like domain"/>
    <property type="match status" value="1"/>
</dbReference>
<dbReference type="SMART" id="SM00450">
    <property type="entry name" value="RHOD"/>
    <property type="match status" value="1"/>
</dbReference>
<dbReference type="NCBIfam" id="NF045521">
    <property type="entry name" value="rhoda_near_glyco"/>
    <property type="match status" value="1"/>
</dbReference>
<keyword evidence="1" id="KW-0732">Signal</keyword>
<feature type="chain" id="PRO_5046550580" evidence="1">
    <location>
        <begin position="19"/>
        <end position="171"/>
    </location>
</feature>
<reference evidence="3 4" key="1">
    <citation type="submission" date="2023-09" db="EMBL/GenBank/DDBJ databases">
        <authorList>
            <person name="Rey-Velasco X."/>
        </authorList>
    </citation>
    <scope>NUCLEOTIDE SEQUENCE [LARGE SCALE GENOMIC DNA]</scope>
    <source>
        <strain evidence="3 4">W242</strain>
    </source>
</reference>
<evidence type="ECO:0000256" key="1">
    <source>
        <dbReference type="SAM" id="SignalP"/>
    </source>
</evidence>
<comment type="caution">
    <text evidence="3">The sequence shown here is derived from an EMBL/GenBank/DDBJ whole genome shotgun (WGS) entry which is preliminary data.</text>
</comment>
<dbReference type="InterPro" id="IPR050229">
    <property type="entry name" value="GlpE_sulfurtransferase"/>
</dbReference>
<proteinExistence type="predicted"/>
<evidence type="ECO:0000313" key="4">
    <source>
        <dbReference type="Proteomes" id="UP001254488"/>
    </source>
</evidence>
<sequence>MKQLLILLLCLLPISVFSQKTLDDLLSQYNTRSVPYISVEELRMLQKNEDVIILDTREEEEFTVSHIASAKYIGFNTFSTEEVSSKIADKDTPIIVYCSLGIRSEEIAEKLKKAGYNNIKNLYGGIFEWKNKGYPVLNTSGKETDSIHTFSKVWSKWLKEGVSVNSIKKNN</sequence>
<dbReference type="PANTHER" id="PTHR43031">
    <property type="entry name" value="FAD-DEPENDENT OXIDOREDUCTASE"/>
    <property type="match status" value="1"/>
</dbReference>
<gene>
    <name evidence="3" type="ORF">RM538_09735</name>
</gene>
<dbReference type="PROSITE" id="PS50206">
    <property type="entry name" value="RHODANESE_3"/>
    <property type="match status" value="1"/>
</dbReference>
<dbReference type="InterPro" id="IPR036873">
    <property type="entry name" value="Rhodanese-like_dom_sf"/>
</dbReference>
<dbReference type="Proteomes" id="UP001254488">
    <property type="component" value="Unassembled WGS sequence"/>
</dbReference>
<dbReference type="InterPro" id="IPR001763">
    <property type="entry name" value="Rhodanese-like_dom"/>
</dbReference>